<accession>A0A8S0WVH3</accession>
<sequence>MHKNASPIISDASPMSSTSTQAPKVLAPPQIACGYHTNMPYLQGFLKRTPADEVEQGLAVLAVVGWWLDLPLDQRRSAPQPYTLLRTTTTLFSSRESRLLEHRKMSRINSRNWSQTEPNAPSLLKAYAQRRRNRLSLIGCRCRSR</sequence>
<proteinExistence type="predicted"/>
<evidence type="ECO:0000313" key="3">
    <source>
        <dbReference type="Proteomes" id="UP000467700"/>
    </source>
</evidence>
<organism evidence="2 3">
    <name type="scientific">Cyclocybe aegerita</name>
    <name type="common">Black poplar mushroom</name>
    <name type="synonym">Agrocybe aegerita</name>
    <dbReference type="NCBI Taxonomy" id="1973307"/>
    <lineage>
        <taxon>Eukaryota</taxon>
        <taxon>Fungi</taxon>
        <taxon>Dikarya</taxon>
        <taxon>Basidiomycota</taxon>
        <taxon>Agaricomycotina</taxon>
        <taxon>Agaricomycetes</taxon>
        <taxon>Agaricomycetidae</taxon>
        <taxon>Agaricales</taxon>
        <taxon>Agaricineae</taxon>
        <taxon>Bolbitiaceae</taxon>
        <taxon>Cyclocybe</taxon>
    </lineage>
</organism>
<dbReference type="EMBL" id="CACVBS010000056">
    <property type="protein sequence ID" value="CAA7266756.1"/>
    <property type="molecule type" value="Genomic_DNA"/>
</dbReference>
<gene>
    <name evidence="2" type="ORF">AAE3_LOCUS8935</name>
</gene>
<evidence type="ECO:0000256" key="1">
    <source>
        <dbReference type="SAM" id="MobiDB-lite"/>
    </source>
</evidence>
<name>A0A8S0WVH3_CYCAE</name>
<dbReference type="Proteomes" id="UP000467700">
    <property type="component" value="Unassembled WGS sequence"/>
</dbReference>
<dbReference type="OrthoDB" id="2848029at2759"/>
<reference evidence="2 3" key="1">
    <citation type="submission" date="2020-01" db="EMBL/GenBank/DDBJ databases">
        <authorList>
            <person name="Gupta K D."/>
        </authorList>
    </citation>
    <scope>NUCLEOTIDE SEQUENCE [LARGE SCALE GENOMIC DNA]</scope>
</reference>
<comment type="caution">
    <text evidence="2">The sequence shown here is derived from an EMBL/GenBank/DDBJ whole genome shotgun (WGS) entry which is preliminary data.</text>
</comment>
<feature type="compositionally biased region" description="Polar residues" evidence="1">
    <location>
        <begin position="13"/>
        <end position="22"/>
    </location>
</feature>
<feature type="region of interest" description="Disordered" evidence="1">
    <location>
        <begin position="1"/>
        <end position="22"/>
    </location>
</feature>
<keyword evidence="3" id="KW-1185">Reference proteome</keyword>
<protein>
    <submittedName>
        <fullName evidence="2">Uncharacterized protein</fullName>
    </submittedName>
</protein>
<evidence type="ECO:0000313" key="2">
    <source>
        <dbReference type="EMBL" id="CAA7266756.1"/>
    </source>
</evidence>
<dbReference type="AlphaFoldDB" id="A0A8S0WVH3"/>